<reference evidence="2" key="1">
    <citation type="journal article" date="2021" name="Proc. Natl. Acad. Sci. U.S.A.">
        <title>A Catalog of Tens of Thousands of Viruses from Human Metagenomes Reveals Hidden Associations with Chronic Diseases.</title>
        <authorList>
            <person name="Tisza M.J."/>
            <person name="Buck C.B."/>
        </authorList>
    </citation>
    <scope>NUCLEOTIDE SEQUENCE</scope>
    <source>
        <strain evidence="2">CtiuS14</strain>
    </source>
</reference>
<keyword evidence="1" id="KW-0472">Membrane</keyword>
<protein>
    <submittedName>
        <fullName evidence="2">Uncharacterized protein</fullName>
    </submittedName>
</protein>
<keyword evidence="1" id="KW-1133">Transmembrane helix</keyword>
<evidence type="ECO:0000313" key="2">
    <source>
        <dbReference type="EMBL" id="DAD71116.1"/>
    </source>
</evidence>
<sequence length="31" mass="3395">MVVDKSVLELAGLLCMTSIVLYMMYIGSKGE</sequence>
<keyword evidence="1" id="KW-0812">Transmembrane</keyword>
<name>A0A8S5LM04_9CAUD</name>
<dbReference type="EMBL" id="BK015876">
    <property type="protein sequence ID" value="DAD71116.1"/>
    <property type="molecule type" value="Genomic_DNA"/>
</dbReference>
<feature type="transmembrane region" description="Helical" evidence="1">
    <location>
        <begin position="6"/>
        <end position="25"/>
    </location>
</feature>
<accession>A0A8S5LM04</accession>
<organism evidence="2">
    <name type="scientific">Podoviridae sp. ctiuS14</name>
    <dbReference type="NCBI Taxonomy" id="2827620"/>
    <lineage>
        <taxon>Viruses</taxon>
        <taxon>Duplodnaviria</taxon>
        <taxon>Heunggongvirae</taxon>
        <taxon>Uroviricota</taxon>
        <taxon>Caudoviricetes</taxon>
    </lineage>
</organism>
<proteinExistence type="predicted"/>
<evidence type="ECO:0000256" key="1">
    <source>
        <dbReference type="SAM" id="Phobius"/>
    </source>
</evidence>